<protein>
    <submittedName>
        <fullName evidence="2">Uncharacterized protein</fullName>
    </submittedName>
</protein>
<dbReference type="InParanoid" id="G0N0R8"/>
<dbReference type="HOGENOM" id="CLU_872187_0_0_1"/>
<gene>
    <name evidence="2" type="ORF">CAEBREN_26178</name>
</gene>
<keyword evidence="3" id="KW-1185">Reference proteome</keyword>
<evidence type="ECO:0000313" key="3">
    <source>
        <dbReference type="Proteomes" id="UP000008068"/>
    </source>
</evidence>
<reference evidence="3" key="1">
    <citation type="submission" date="2011-07" db="EMBL/GenBank/DDBJ databases">
        <authorList>
            <consortium name="Caenorhabditis brenneri Sequencing and Analysis Consortium"/>
            <person name="Wilson R.K."/>
        </authorList>
    </citation>
    <scope>NUCLEOTIDE SEQUENCE [LARGE SCALE GENOMIC DNA]</scope>
    <source>
        <strain evidence="3">PB2801</strain>
    </source>
</reference>
<organism evidence="3">
    <name type="scientific">Caenorhabditis brenneri</name>
    <name type="common">Nematode worm</name>
    <dbReference type="NCBI Taxonomy" id="135651"/>
    <lineage>
        <taxon>Eukaryota</taxon>
        <taxon>Metazoa</taxon>
        <taxon>Ecdysozoa</taxon>
        <taxon>Nematoda</taxon>
        <taxon>Chromadorea</taxon>
        <taxon>Rhabditida</taxon>
        <taxon>Rhabditina</taxon>
        <taxon>Rhabditomorpha</taxon>
        <taxon>Rhabditoidea</taxon>
        <taxon>Rhabditidae</taxon>
        <taxon>Peloderinae</taxon>
        <taxon>Caenorhabditis</taxon>
    </lineage>
</organism>
<dbReference type="AlphaFoldDB" id="G0N0R8"/>
<sequence>MSEIFQSNEVDEQVIVETFATLGHKVSKTAWQLQEHLDEAEETLFQTNLNFVPQHFPKQEDPVHITGMANRSTFGSHYLSLEIVSFDDSTGEGILVGAGHSIVQPAVDAVWPESPSTTPVAIVHQNTDPTTTASLSNPPMSSSTAAAATLPGPSILSRPRVGAATLGKRNRHVSFGGDDDDVQVRPINTTHEVFPIKKRDRHVFFFDVVGDKMISRVENLMQPRNWAYYFGIRTLLLEDQHPFTAKAIPMSSIIETLLLSQMLGKNFNRPPPSSYVLKDDLHQQLADKKYSGKVLNDDAMTAEIVHCLNKDGKRIFIRG</sequence>
<dbReference type="EMBL" id="GL379825">
    <property type="protein sequence ID" value="EGT49213.1"/>
    <property type="molecule type" value="Genomic_DNA"/>
</dbReference>
<dbReference type="eggNOG" id="ENOG502TKFY">
    <property type="taxonomic scope" value="Eukaryota"/>
</dbReference>
<dbReference type="Proteomes" id="UP000008068">
    <property type="component" value="Unassembled WGS sequence"/>
</dbReference>
<name>G0N0R8_CAEBE</name>
<evidence type="ECO:0000313" key="2">
    <source>
        <dbReference type="EMBL" id="EGT49213.1"/>
    </source>
</evidence>
<feature type="compositionally biased region" description="Low complexity" evidence="1">
    <location>
        <begin position="138"/>
        <end position="151"/>
    </location>
</feature>
<accession>G0N0R8</accession>
<feature type="region of interest" description="Disordered" evidence="1">
    <location>
        <begin position="129"/>
        <end position="151"/>
    </location>
</feature>
<evidence type="ECO:0000256" key="1">
    <source>
        <dbReference type="SAM" id="MobiDB-lite"/>
    </source>
</evidence>
<proteinExistence type="predicted"/>